<dbReference type="Proteomes" id="UP001152531">
    <property type="component" value="Unassembled WGS sequence"/>
</dbReference>
<reference evidence="1" key="1">
    <citation type="submission" date="2022-06" db="EMBL/GenBank/DDBJ databases">
        <authorList>
            <person name="Legras J.-L."/>
            <person name="Devillers H."/>
            <person name="Grondin C."/>
        </authorList>
    </citation>
    <scope>NUCLEOTIDE SEQUENCE</scope>
    <source>
        <strain evidence="1">CLIB 1444</strain>
    </source>
</reference>
<proteinExistence type="predicted"/>
<protein>
    <submittedName>
        <fullName evidence="1">Ribosome biogenesis protein Rlp7p</fullName>
    </submittedName>
</protein>
<accession>A0ACA9Y5P5</accession>
<gene>
    <name evidence="1" type="ORF">CLIB1444_03S01618</name>
</gene>
<name>A0ACA9Y5P5_9ASCO</name>
<comment type="caution">
    <text evidence="1">The sequence shown here is derived from an EMBL/GenBank/DDBJ whole genome shotgun (WGS) entry which is preliminary data.</text>
</comment>
<evidence type="ECO:0000313" key="2">
    <source>
        <dbReference type="Proteomes" id="UP001152531"/>
    </source>
</evidence>
<keyword evidence="2" id="KW-1185">Reference proteome</keyword>
<sequence>MAILNSNPEILLKKRKDRDLKRLQKQEQAKERDAARAKAAKTKAKKFIRAETLISNYKTKELEAKRVKNITKFEASNAEEYVEPKLLFLIRIPNHKKGVKIPPKAQKILNLLKLHKINSGVFVVLNENVLQLLKLISPYIVCGKPSLISIRKLFQKRANVKINDEIVKLDNNQLVEDEFEEEGLICIEDLIQELISLSSNIKRINQWLMPFTLNLPVNGFGPQNKLAKLKYNVENKRGISLAGNVELSEVDIDKVIDEQN</sequence>
<organism evidence="1 2">
    <name type="scientific">[Candida] jaroonii</name>
    <dbReference type="NCBI Taxonomy" id="467808"/>
    <lineage>
        <taxon>Eukaryota</taxon>
        <taxon>Fungi</taxon>
        <taxon>Dikarya</taxon>
        <taxon>Ascomycota</taxon>
        <taxon>Saccharomycotina</taxon>
        <taxon>Pichiomycetes</taxon>
        <taxon>Debaryomycetaceae</taxon>
        <taxon>Yamadazyma</taxon>
    </lineage>
</organism>
<evidence type="ECO:0000313" key="1">
    <source>
        <dbReference type="EMBL" id="CAH6719974.1"/>
    </source>
</evidence>
<dbReference type="EMBL" id="CALSDN010000003">
    <property type="protein sequence ID" value="CAH6719974.1"/>
    <property type="molecule type" value="Genomic_DNA"/>
</dbReference>